<evidence type="ECO:0000259" key="6">
    <source>
        <dbReference type="Pfam" id="PF04357"/>
    </source>
</evidence>
<evidence type="ECO:0000256" key="2">
    <source>
        <dbReference type="ARBA" id="ARBA00022692"/>
    </source>
</evidence>
<keyword evidence="3" id="KW-1133">Transmembrane helix</keyword>
<evidence type="ECO:0000256" key="3">
    <source>
        <dbReference type="ARBA" id="ARBA00022989"/>
    </source>
</evidence>
<evidence type="ECO:0000256" key="5">
    <source>
        <dbReference type="SAM" id="MobiDB-lite"/>
    </source>
</evidence>
<sequence length="1476" mass="165187">MIGSFILVMLSVILSLSSVQTWLAVFVTNRVNASYGTSIHIEKLDLSTIRNVSLKNVLIKDHHADTLIAVNELSTSILNYRHIFGGELNFGDIYLQKGVFVLKTYKDEKLNNLSVFVNKFQNDTIESSKTFKMSSSKISVNNVDFILFDKNKKEDAVVSYKEIQGDFEQFNIVGSNVSANARDIKVIENHDIAITGFSTNFSYSDTRMEFLESRLTTDGSELLADVVFNYNKGDLSDFTNKVEIEADFKQGDIVLSDLKKFYGQFGKHDKIHFSAKVNGTINDFVVEDIALESDRHSSLRGDVHLQNILDRDHFKLTGDIKEISSNYDHLINLLPDLLGAKIPKALEKIGYFSSSGKVAVTRSSVEIKLRTIAQMGMSDVDLNLKDIDKGDLASYKGKIELVDFKLGEFVKDTLIGDFSMVGEVEGQGFSIDKISIGVKGHISKHQYKGYTYTNIDINGVLRDKEFDGVLSVNDPNIKLEFKGLAELSEIKKFNFKADIAHADFVKLNLFTRDEKSILKGSIEMDLTGSSLDNIEGVLSFKDASYSNQNDDYYFKDFTITSENRDTIREVKVNSTDIVNGFIKGNFSYRQLKKLGMNSLGSLFMNYEKEKVTPGQFLDFRFNIHSKIVDVFFPDLILSPDSFIRGAIDSDEDIFNLTVKSPKIEAFDYVVDGINLQVDNKNPLFNTLLSIDEIDSKYYNLSEINLVNVMLNDTLFMRADMIGGREKKENYALSFYHTFNENNQSVWGMKKSEINFKENTWYINPENNDQNKVVYDKDIMTYAIDNFNMITGNQEVHLAGLITADQEKNIDLRLSNVNLEDITPSIDSVAIDGKVNGSINLRTINKKTLPIADLTINYFSINDDYYGDLNFKAASDQNIRNYTFDLTLINSDLKTFQSQGAIDLSGAEPTILASVNLDRFRINGFSPLGKNVLTNIRGYASGEAMLTGNLANPDIGGEITLVESGLELPYLNVNYDFDGESVVKLYDHTFNFQSFNVVDRAKKTRGIIDGTITHTEFKKWQLDLALTTNNLLVLNTEDKDGALYYGTGFLSGSTTLKGYTDDLEINVNGTTNPGTEFIVPLGNVSTVNSSKLIHFENFEPEEGEERKEIVFEKLKGLSLNFRLKVTRDALAQIVLDKATGSVLRGSGDGDLTLNIDTNGKFEMYGNLVVDNGEYQFKNIVNKNFEVQKGGTIVWDGNPYDAQVNITAINYTRANPSVLLDEIASSRKIDVELYTKITGNLSAPNFNFDVKIPNASSVVASELDFKLRNEDDKLTQFFSLLATGAFARTENKRTNFDGNAAIAGTLAQKASQLLSNMLESENENFEVGVTYDIGTDNSVQDVTTDDQLGLEVSGRIADKVVVSGKVGVPVGSNTNSNVIGEVEVKVPLNRTETFQAKFYNRQNEIQFDVIEGEGYTQGIGISYRFDFNDAEEFVEKLGLKKTDEEKEMTKGQRDSVRAVKKIVRQEEKEEKAGSPKLE</sequence>
<proteinExistence type="predicted"/>
<feature type="domain" description="Translocation and assembly module TamB C-terminal" evidence="6">
    <location>
        <begin position="1000"/>
        <end position="1425"/>
    </location>
</feature>
<reference evidence="7 8" key="1">
    <citation type="submission" date="2024-04" db="EMBL/GenBank/DDBJ databases">
        <title>whole genome sequencing of Lutimonas vermicola strain IMCC1616.</title>
        <authorList>
            <person name="Bae S.S."/>
        </authorList>
    </citation>
    <scope>NUCLEOTIDE SEQUENCE [LARGE SCALE GENOMIC DNA]</scope>
    <source>
        <strain evidence="7 8">IMCC1616</strain>
    </source>
</reference>
<evidence type="ECO:0000256" key="4">
    <source>
        <dbReference type="ARBA" id="ARBA00023136"/>
    </source>
</evidence>
<feature type="region of interest" description="Disordered" evidence="5">
    <location>
        <begin position="1441"/>
        <end position="1476"/>
    </location>
</feature>
<comment type="caution">
    <text evidence="7">The sequence shown here is derived from an EMBL/GenBank/DDBJ whole genome shotgun (WGS) entry which is preliminary data.</text>
</comment>
<keyword evidence="8" id="KW-1185">Reference proteome</keyword>
<dbReference type="Proteomes" id="UP001474120">
    <property type="component" value="Unassembled WGS sequence"/>
</dbReference>
<accession>A0ABU9KW26</accession>
<comment type="subcellular location">
    <subcellularLocation>
        <location evidence="1">Membrane</location>
        <topology evidence="1">Single-pass membrane protein</topology>
    </subcellularLocation>
</comment>
<gene>
    <name evidence="7" type="ORF">AABB81_00365</name>
</gene>
<evidence type="ECO:0000256" key="1">
    <source>
        <dbReference type="ARBA" id="ARBA00004167"/>
    </source>
</evidence>
<keyword evidence="2" id="KW-0812">Transmembrane</keyword>
<dbReference type="Pfam" id="PF04357">
    <property type="entry name" value="TamB"/>
    <property type="match status" value="1"/>
</dbReference>
<dbReference type="RefSeq" id="WP_342157846.1">
    <property type="nucleotide sequence ID" value="NZ_JBCDNA010000001.1"/>
</dbReference>
<name>A0ABU9KW26_9FLAO</name>
<keyword evidence="4" id="KW-0472">Membrane</keyword>
<protein>
    <submittedName>
        <fullName evidence="7">Translocation/assembly module TamB domain-containing protein</fullName>
    </submittedName>
</protein>
<dbReference type="InterPro" id="IPR007452">
    <property type="entry name" value="TamB_C"/>
</dbReference>
<dbReference type="EMBL" id="JBCDNA010000001">
    <property type="protein sequence ID" value="MEL4454329.1"/>
    <property type="molecule type" value="Genomic_DNA"/>
</dbReference>
<organism evidence="7 8">
    <name type="scientific">Lutimonas vermicola</name>
    <dbReference type="NCBI Taxonomy" id="414288"/>
    <lineage>
        <taxon>Bacteria</taxon>
        <taxon>Pseudomonadati</taxon>
        <taxon>Bacteroidota</taxon>
        <taxon>Flavobacteriia</taxon>
        <taxon>Flavobacteriales</taxon>
        <taxon>Flavobacteriaceae</taxon>
        <taxon>Lutimonas</taxon>
    </lineage>
</organism>
<evidence type="ECO:0000313" key="8">
    <source>
        <dbReference type="Proteomes" id="UP001474120"/>
    </source>
</evidence>
<evidence type="ECO:0000313" key="7">
    <source>
        <dbReference type="EMBL" id="MEL4454329.1"/>
    </source>
</evidence>